<comment type="caution">
    <text evidence="1">The sequence shown here is derived from an EMBL/GenBank/DDBJ whole genome shotgun (WGS) entry which is preliminary data.</text>
</comment>
<evidence type="ECO:0000313" key="2">
    <source>
        <dbReference type="Proteomes" id="UP001152523"/>
    </source>
</evidence>
<evidence type="ECO:0000313" key="1">
    <source>
        <dbReference type="EMBL" id="CAH9142729.1"/>
    </source>
</evidence>
<dbReference type="Proteomes" id="UP001152523">
    <property type="component" value="Unassembled WGS sequence"/>
</dbReference>
<protein>
    <submittedName>
        <fullName evidence="1">Uncharacterized protein</fullName>
    </submittedName>
</protein>
<accession>A0AAV0G590</accession>
<name>A0AAV0G590_9ASTE</name>
<organism evidence="1 2">
    <name type="scientific">Cuscuta epithymum</name>
    <dbReference type="NCBI Taxonomy" id="186058"/>
    <lineage>
        <taxon>Eukaryota</taxon>
        <taxon>Viridiplantae</taxon>
        <taxon>Streptophyta</taxon>
        <taxon>Embryophyta</taxon>
        <taxon>Tracheophyta</taxon>
        <taxon>Spermatophyta</taxon>
        <taxon>Magnoliopsida</taxon>
        <taxon>eudicotyledons</taxon>
        <taxon>Gunneridae</taxon>
        <taxon>Pentapetalae</taxon>
        <taxon>asterids</taxon>
        <taxon>lamiids</taxon>
        <taxon>Solanales</taxon>
        <taxon>Convolvulaceae</taxon>
        <taxon>Cuscuteae</taxon>
        <taxon>Cuscuta</taxon>
        <taxon>Cuscuta subgen. Cuscuta</taxon>
    </lineage>
</organism>
<proteinExistence type="predicted"/>
<keyword evidence="2" id="KW-1185">Reference proteome</keyword>
<dbReference type="EMBL" id="CAMAPF010001044">
    <property type="protein sequence ID" value="CAH9142729.1"/>
    <property type="molecule type" value="Genomic_DNA"/>
</dbReference>
<sequence>MCRLLCSARFGAMSGAAARSSAEVRGLGEAVRRRCEATRLQWGRGFLQQGRCEAALSTATTFPLGGFRFSQASGAARLATIEDIGFGDIERFQQISSLGTVAQSSDPSGQIRQNHGEGIGVIDGDEEKSAEAEEINFGVSTFIARVRPPPEPPPGVEEGARVQEVYYVF</sequence>
<dbReference type="AlphaFoldDB" id="A0AAV0G590"/>
<reference evidence="1" key="1">
    <citation type="submission" date="2022-07" db="EMBL/GenBank/DDBJ databases">
        <authorList>
            <person name="Macas J."/>
            <person name="Novak P."/>
            <person name="Neumann P."/>
        </authorList>
    </citation>
    <scope>NUCLEOTIDE SEQUENCE</scope>
</reference>
<gene>
    <name evidence="1" type="ORF">CEPIT_LOCUS40125</name>
</gene>